<dbReference type="GO" id="GO:0005634">
    <property type="term" value="C:nucleus"/>
    <property type="evidence" value="ECO:0007669"/>
    <property type="project" value="TreeGrafter"/>
</dbReference>
<reference evidence="1" key="1">
    <citation type="journal article" date="2019" name="Sci. Rep.">
        <title>Draft genome of Tanacetum cinerariifolium, the natural source of mosquito coil.</title>
        <authorList>
            <person name="Yamashiro T."/>
            <person name="Shiraishi A."/>
            <person name="Satake H."/>
            <person name="Nakayama K."/>
        </authorList>
    </citation>
    <scope>NUCLEOTIDE SEQUENCE</scope>
</reference>
<feature type="non-terminal residue" evidence="1">
    <location>
        <position position="83"/>
    </location>
</feature>
<dbReference type="AlphaFoldDB" id="A0A699XHN5"/>
<dbReference type="Pfam" id="PF07093">
    <property type="entry name" value="SGT1"/>
    <property type="match status" value="1"/>
</dbReference>
<accession>A0A699XHN5</accession>
<name>A0A699XHN5_TANCI</name>
<protein>
    <submittedName>
        <fullName evidence="1">Uncharacterized protein</fullName>
    </submittedName>
</protein>
<proteinExistence type="predicted"/>
<dbReference type="EMBL" id="BKCJ011862954">
    <property type="protein sequence ID" value="GFD59269.1"/>
    <property type="molecule type" value="Genomic_DNA"/>
</dbReference>
<comment type="caution">
    <text evidence="1">The sequence shown here is derived from an EMBL/GenBank/DDBJ whole genome shotgun (WGS) entry which is preliminary data.</text>
</comment>
<dbReference type="PANTHER" id="PTHR13060">
    <property type="entry name" value="SGT1 PROTEIN HSGT1 SUPPRESSOR OF GCR2"/>
    <property type="match status" value="1"/>
</dbReference>
<feature type="non-terminal residue" evidence="1">
    <location>
        <position position="1"/>
    </location>
</feature>
<organism evidence="1">
    <name type="scientific">Tanacetum cinerariifolium</name>
    <name type="common">Dalmatian daisy</name>
    <name type="synonym">Chrysanthemum cinerariifolium</name>
    <dbReference type="NCBI Taxonomy" id="118510"/>
    <lineage>
        <taxon>Eukaryota</taxon>
        <taxon>Viridiplantae</taxon>
        <taxon>Streptophyta</taxon>
        <taxon>Embryophyta</taxon>
        <taxon>Tracheophyta</taxon>
        <taxon>Spermatophyta</taxon>
        <taxon>Magnoliopsida</taxon>
        <taxon>eudicotyledons</taxon>
        <taxon>Gunneridae</taxon>
        <taxon>Pentapetalae</taxon>
        <taxon>asterids</taxon>
        <taxon>campanulids</taxon>
        <taxon>Asterales</taxon>
        <taxon>Asteraceae</taxon>
        <taxon>Asteroideae</taxon>
        <taxon>Anthemideae</taxon>
        <taxon>Anthemidinae</taxon>
        <taxon>Tanacetum</taxon>
    </lineage>
</organism>
<evidence type="ECO:0000313" key="1">
    <source>
        <dbReference type="EMBL" id="GFD59269.1"/>
    </source>
</evidence>
<gene>
    <name evidence="1" type="ORF">Tci_931238</name>
</gene>
<dbReference type="InterPro" id="IPR010770">
    <property type="entry name" value="Ecd"/>
</dbReference>
<dbReference type="PANTHER" id="PTHR13060:SF0">
    <property type="entry name" value="PROTEIN ECDYSONELESS HOMOLOG"/>
    <property type="match status" value="1"/>
</dbReference>
<sequence>GGLASIAALRARLNEILKAATDLKKQLLKDYIWQRREFNLSLQPKIDLSQSSDASSAKTVPHLRGRTDFGDSIADEWLIVYLL</sequence>